<keyword evidence="4" id="KW-1185">Reference proteome</keyword>
<dbReference type="Pfam" id="PF02368">
    <property type="entry name" value="Big_2"/>
    <property type="match status" value="1"/>
</dbReference>
<comment type="caution">
    <text evidence="3">The sequence shown here is derived from an EMBL/GenBank/DDBJ whole genome shotgun (WGS) entry which is preliminary data.</text>
</comment>
<feature type="transmembrane region" description="Helical" evidence="1">
    <location>
        <begin position="12"/>
        <end position="30"/>
    </location>
</feature>
<reference evidence="3" key="1">
    <citation type="submission" date="2020-12" db="EMBL/GenBank/DDBJ databases">
        <title>Bacterial novel species Flavobacterium sp. SE-1-e isolated from soil.</title>
        <authorList>
            <person name="Jung H.-Y."/>
        </authorList>
    </citation>
    <scope>NUCLEOTIDE SEQUENCE</scope>
    <source>
        <strain evidence="3">SE-1-e</strain>
    </source>
</reference>
<dbReference type="SMART" id="SM00635">
    <property type="entry name" value="BID_2"/>
    <property type="match status" value="1"/>
</dbReference>
<dbReference type="Gene3D" id="2.60.40.1080">
    <property type="match status" value="1"/>
</dbReference>
<evidence type="ECO:0000313" key="4">
    <source>
        <dbReference type="Proteomes" id="UP000609172"/>
    </source>
</evidence>
<keyword evidence="1" id="KW-0812">Transmembrane</keyword>
<dbReference type="RefSeq" id="WP_200106648.1">
    <property type="nucleotide sequence ID" value="NZ_JAEHFV010000005.1"/>
</dbReference>
<proteinExistence type="predicted"/>
<dbReference type="InterPro" id="IPR008964">
    <property type="entry name" value="Invasin/intimin_cell_adhesion"/>
</dbReference>
<dbReference type="InterPro" id="IPR028974">
    <property type="entry name" value="TSP_type-3_rpt"/>
</dbReference>
<sequence>MLNFTFKVLENLKCFFIIVFFFVFVLNIQAQCSSCNFTQNNYTSSGNYTFLANQKVCFTGTNNISHDVTLGNNGSLCVSPGATLNFASNNFTTGSTDNFTIDIYGALNITTGSVKWEGKMKINIHSGGSLTVESLKLNGSQIDFVNDGTFTVKQSLEFGNSAATVTFTNNNLMTVQRQLNVSAGAAQFQNFGTLKVSNNYNSSSTSVYVNCGVFEGKFNLNSGGKVINTGSFTTSQLDFGGANSRFENFGRVDAIGSVNLSNGTIYNEGIFDLKTSGKIQSDGKLIGPTDNNKKGYFKWAGSGQNGMNGGTIGPNLNFSNTATMATSSWNGMFNNPNGSYTWQSGLTYEYNTEPTTLPAVACFNLDGSPLIPNPTASTTCSGVNLTTLNPSLGGVSYEWWTGTPTTRNTQVTTSTSPSITNYTSVGTVYLWAKSVSGTNIYSPSASAVTISNGATISGTTSVLRGASITLTGSGTAASSNPWSSSNSSVASVTNSGVVTGISAGTVTITYTNSGGCQASMLVTVSNVSNSTPPVSIDTDKDGVPDDIDLDDDNDGILDEVECNVNVSLSSLTLLKGTGTDIKVGDYLLKQNAFVFKGVVYDVVVKITGLHAKTSNSASAKLHLTSGGDLELNRVIPNENPYFTYKLSVVNHNSSTTSNPEGNPATVTNAWFSMSDIDGNGNGKGLGDVAGFQTSLNPNRIIIGSNIINSGFINGGPSGFTNYQPRSLNEINATETDVSYSVKLYFNQFQSGEFTFGVTGTSASPFDRKQVLLLRSELACDSDNDGIPDIIDTDSDNDGCPDAIEGSGNFTATDLNNLNQLTGGVDAYGVPIKAGSSGQATNSNVTTLAIPVIITTQPADQCAVINGNAVFTVNTNIEATGKIYQWDVSTDSGTNWNSLSNGDNYSGVMTAVLTVSNVPLSFSGYKYRVRISQSNYECLNVTSSEVVLTTSPLVPTIVTTAPTCSAAGTATISNYDATLTYTFNPATSGITIASSGLISGMTIGTSYTVTAANSNCTSGASASFSNAAMLITPAVPTIATVAPTCSAAGSSTISNYVATLTYTFAPATSGITIASSGLISGMTIGTSYAVTSANSNCTSGASASFGNAAMLITPAVPTLATVAPTCSAAGSSTISNYDAALTYTFAPATSGITIASSGLISGMTIGT</sequence>
<evidence type="ECO:0000256" key="1">
    <source>
        <dbReference type="SAM" id="Phobius"/>
    </source>
</evidence>
<evidence type="ECO:0000313" key="3">
    <source>
        <dbReference type="EMBL" id="MBK0370513.1"/>
    </source>
</evidence>
<dbReference type="GO" id="GO:0005509">
    <property type="term" value="F:calcium ion binding"/>
    <property type="evidence" value="ECO:0007669"/>
    <property type="project" value="InterPro"/>
</dbReference>
<dbReference type="AlphaFoldDB" id="A0A934PQ16"/>
<evidence type="ECO:0000259" key="2">
    <source>
        <dbReference type="SMART" id="SM00635"/>
    </source>
</evidence>
<organism evidence="3 4">
    <name type="scientific">Flavobacterium agrisoli</name>
    <dbReference type="NCBI Taxonomy" id="2793066"/>
    <lineage>
        <taxon>Bacteria</taxon>
        <taxon>Pseudomonadati</taxon>
        <taxon>Bacteroidota</taxon>
        <taxon>Flavobacteriia</taxon>
        <taxon>Flavobacteriales</taxon>
        <taxon>Flavobacteriaceae</taxon>
        <taxon>Flavobacterium</taxon>
    </lineage>
</organism>
<feature type="domain" description="BIG2" evidence="2">
    <location>
        <begin position="450"/>
        <end position="522"/>
    </location>
</feature>
<dbReference type="EMBL" id="JAEHFV010000005">
    <property type="protein sequence ID" value="MBK0370513.1"/>
    <property type="molecule type" value="Genomic_DNA"/>
</dbReference>
<dbReference type="SUPFAM" id="SSF49373">
    <property type="entry name" value="Invasin/intimin cell-adhesion fragments"/>
    <property type="match status" value="1"/>
</dbReference>
<dbReference type="Gene3D" id="4.10.1080.10">
    <property type="entry name" value="TSP type-3 repeat"/>
    <property type="match status" value="1"/>
</dbReference>
<name>A0A934PQ16_9FLAO</name>
<dbReference type="Proteomes" id="UP000609172">
    <property type="component" value="Unassembled WGS sequence"/>
</dbReference>
<protein>
    <submittedName>
        <fullName evidence="3">Ig-like domain-containing protein</fullName>
    </submittedName>
</protein>
<keyword evidence="1" id="KW-0472">Membrane</keyword>
<dbReference type="SUPFAM" id="SSF103647">
    <property type="entry name" value="TSP type-3 repeat"/>
    <property type="match status" value="1"/>
</dbReference>
<dbReference type="InterPro" id="IPR003343">
    <property type="entry name" value="Big_2"/>
</dbReference>
<keyword evidence="1" id="KW-1133">Transmembrane helix</keyword>
<accession>A0A934PQ16</accession>
<feature type="non-terminal residue" evidence="3">
    <location>
        <position position="1166"/>
    </location>
</feature>
<gene>
    <name evidence="3" type="ORF">I5M07_11795</name>
</gene>